<dbReference type="PANTHER" id="PTHR30482">
    <property type="entry name" value="HIGH-AFFINITY BRANCHED-CHAIN AMINO ACID TRANSPORT SYSTEM PERMEASE"/>
    <property type="match status" value="1"/>
</dbReference>
<dbReference type="InterPro" id="IPR001851">
    <property type="entry name" value="ABC_transp_permease"/>
</dbReference>
<feature type="transmembrane region" description="Helical" evidence="6">
    <location>
        <begin position="59"/>
        <end position="77"/>
    </location>
</feature>
<accession>A0ABM6FE75</accession>
<name>A0ABM6FE75_9BURK</name>
<organism evidence="7 8">
    <name type="scientific">Cupriavidus malaysiensis</name>
    <dbReference type="NCBI Taxonomy" id="367825"/>
    <lineage>
        <taxon>Bacteria</taxon>
        <taxon>Pseudomonadati</taxon>
        <taxon>Pseudomonadota</taxon>
        <taxon>Betaproteobacteria</taxon>
        <taxon>Burkholderiales</taxon>
        <taxon>Burkholderiaceae</taxon>
        <taxon>Cupriavidus</taxon>
    </lineage>
</organism>
<evidence type="ECO:0000313" key="7">
    <source>
        <dbReference type="EMBL" id="AOZ10154.1"/>
    </source>
</evidence>
<dbReference type="InterPro" id="IPR043428">
    <property type="entry name" value="LivM-like"/>
</dbReference>
<feature type="transmembrane region" description="Helical" evidence="6">
    <location>
        <begin position="160"/>
        <end position="183"/>
    </location>
</feature>
<evidence type="ECO:0000256" key="1">
    <source>
        <dbReference type="ARBA" id="ARBA00004651"/>
    </source>
</evidence>
<evidence type="ECO:0000256" key="2">
    <source>
        <dbReference type="ARBA" id="ARBA00022475"/>
    </source>
</evidence>
<protein>
    <submittedName>
        <fullName evidence="7">Branched-chain amino acid ABC transporter permease</fullName>
    </submittedName>
</protein>
<reference evidence="7 8" key="1">
    <citation type="submission" date="2016-10" db="EMBL/GenBank/DDBJ databases">
        <title>Complete genome sequences of three Cupriavidus strains isolated from various Malaysian environments.</title>
        <authorList>
            <person name="Abdullah A.A.-A."/>
            <person name="Shafie N.A.H."/>
            <person name="Lau N.S."/>
        </authorList>
    </citation>
    <scope>NUCLEOTIDE SEQUENCE [LARGE SCALE GENOMIC DNA]</scope>
    <source>
        <strain evidence="7 8">USMAA1020</strain>
    </source>
</reference>
<evidence type="ECO:0000256" key="4">
    <source>
        <dbReference type="ARBA" id="ARBA00022989"/>
    </source>
</evidence>
<feature type="transmembrane region" description="Helical" evidence="6">
    <location>
        <begin position="113"/>
        <end position="137"/>
    </location>
</feature>
<dbReference type="Proteomes" id="UP000177515">
    <property type="component" value="Chromosome 2"/>
</dbReference>
<feature type="transmembrane region" description="Helical" evidence="6">
    <location>
        <begin position="282"/>
        <end position="309"/>
    </location>
</feature>
<keyword evidence="4 6" id="KW-1133">Transmembrane helix</keyword>
<feature type="transmembrane region" description="Helical" evidence="6">
    <location>
        <begin position="321"/>
        <end position="342"/>
    </location>
</feature>
<dbReference type="Pfam" id="PF02653">
    <property type="entry name" value="BPD_transp_2"/>
    <property type="match status" value="1"/>
</dbReference>
<keyword evidence="8" id="KW-1185">Reference proteome</keyword>
<dbReference type="PANTHER" id="PTHR30482:SF17">
    <property type="entry name" value="ABC TRANSPORTER ATP-BINDING PROTEIN"/>
    <property type="match status" value="1"/>
</dbReference>
<evidence type="ECO:0000256" key="6">
    <source>
        <dbReference type="SAM" id="Phobius"/>
    </source>
</evidence>
<evidence type="ECO:0000313" key="8">
    <source>
        <dbReference type="Proteomes" id="UP000177515"/>
    </source>
</evidence>
<dbReference type="EMBL" id="CP017755">
    <property type="protein sequence ID" value="AOZ10154.1"/>
    <property type="molecule type" value="Genomic_DNA"/>
</dbReference>
<evidence type="ECO:0000256" key="3">
    <source>
        <dbReference type="ARBA" id="ARBA00022692"/>
    </source>
</evidence>
<feature type="transmembrane region" description="Helical" evidence="6">
    <location>
        <begin position="257"/>
        <end position="276"/>
    </location>
</feature>
<feature type="transmembrane region" description="Helical" evidence="6">
    <location>
        <begin position="89"/>
        <end position="106"/>
    </location>
</feature>
<keyword evidence="2" id="KW-1003">Cell membrane</keyword>
<comment type="subcellular location">
    <subcellularLocation>
        <location evidence="1">Cell membrane</location>
        <topology evidence="1">Multi-pass membrane protein</topology>
    </subcellularLocation>
</comment>
<feature type="transmembrane region" description="Helical" evidence="6">
    <location>
        <begin position="30"/>
        <end position="47"/>
    </location>
</feature>
<proteinExistence type="predicted"/>
<gene>
    <name evidence="7" type="ORF">BKK80_31495</name>
</gene>
<dbReference type="CDD" id="cd06581">
    <property type="entry name" value="TM_PBP1_LivM_like"/>
    <property type="match status" value="1"/>
</dbReference>
<keyword evidence="3 6" id="KW-0812">Transmembrane</keyword>
<feature type="transmembrane region" description="Helical" evidence="6">
    <location>
        <begin position="380"/>
        <end position="399"/>
    </location>
</feature>
<sequence>MTPIQKTLLLLAVAALAALPAVLSPALVNASIQMLIAVLFAAAFNLLSGQGGMLSFGHAAYFGIGTFATVHAMNAFGGNGLLPTPLLPLAGGAMGLLAGLAAGWFATQRAGVYFAMITLALAELLHALAPHLAGWFGGEAGISTMRMPAWGFSFGDSTQVYYLTLAWVLLSLGLLYLYTLTPVGRLTLGLRENANRLRFLGYDVHRLGVLVFAVSAMFSGVAGGLQAINMEAANYVVFDASASAAVVLNSYIGGVKLFLGPALGAAAMTFFGYAVSDLTRSWLLYQGILFVLVMLFVPAGLAGLVQSLLANCRTHGLRRMLPLALAFVLGALLLAAGTVFTVEMLQRAFSQDYRAMAALAGGGLPPIPLFGRDWDPLSPFTWLVPAALLAAGVLLARLANGAWLRVKDAADAAAAPARPSANAHRNPA</sequence>
<keyword evidence="5 6" id="KW-0472">Membrane</keyword>
<feature type="transmembrane region" description="Helical" evidence="6">
    <location>
        <begin position="204"/>
        <end position="226"/>
    </location>
</feature>
<dbReference type="RefSeq" id="WP_071038819.1">
    <property type="nucleotide sequence ID" value="NZ_CP017755.1"/>
</dbReference>
<evidence type="ECO:0000256" key="5">
    <source>
        <dbReference type="ARBA" id="ARBA00023136"/>
    </source>
</evidence>